<reference evidence="1 2" key="1">
    <citation type="journal article" date="2013" name="PLoS ONE">
        <title>Genomic analysis of Melioribacter roseus, facultatively anaerobic organotrophic bacterium representing a novel deep lineage within Bacteriodetes/Chlorobi group.</title>
        <authorList>
            <person name="Kadnikov V.V."/>
            <person name="Mardanov A.V."/>
            <person name="Podosokorskaya O.A."/>
            <person name="Gavrilov S.N."/>
            <person name="Kublanov I.V."/>
            <person name="Beletsky A.V."/>
            <person name="Bonch-Osmolovskaya E.A."/>
            <person name="Ravin N.V."/>
        </authorList>
    </citation>
    <scope>NUCLEOTIDE SEQUENCE [LARGE SCALE GENOMIC DNA]</scope>
    <source>
        <strain evidence="2">JCM 17771 / P3M-2</strain>
    </source>
</reference>
<dbReference type="KEGG" id="mro:MROS_2127"/>
<dbReference type="EMBL" id="CP003557">
    <property type="protein sequence ID" value="AFN75357.1"/>
    <property type="molecule type" value="Genomic_DNA"/>
</dbReference>
<evidence type="ECO:0000313" key="1">
    <source>
        <dbReference type="EMBL" id="AFN75357.1"/>
    </source>
</evidence>
<proteinExistence type="predicted"/>
<organism evidence="1 2">
    <name type="scientific">Melioribacter roseus (strain DSM 23840 / JCM 17771 / VKM B-2668 / P3M-2)</name>
    <dbReference type="NCBI Taxonomy" id="1191523"/>
    <lineage>
        <taxon>Bacteria</taxon>
        <taxon>Pseudomonadati</taxon>
        <taxon>Ignavibacteriota</taxon>
        <taxon>Ignavibacteria</taxon>
        <taxon>Ignavibacteriales</taxon>
        <taxon>Melioribacteraceae</taxon>
        <taxon>Melioribacter</taxon>
    </lineage>
</organism>
<protein>
    <submittedName>
        <fullName evidence="1">Uncharacterized protein</fullName>
    </submittedName>
</protein>
<accession>I6YXR5</accession>
<evidence type="ECO:0000313" key="2">
    <source>
        <dbReference type="Proteomes" id="UP000009011"/>
    </source>
</evidence>
<dbReference type="HOGENOM" id="CLU_2617885_0_0_10"/>
<name>I6YXR5_MELRP</name>
<dbReference type="RefSeq" id="WP_014856789.1">
    <property type="nucleotide sequence ID" value="NC_018178.1"/>
</dbReference>
<gene>
    <name evidence="1" type="ordered locus">MROS_2127</name>
</gene>
<dbReference type="AlphaFoldDB" id="I6YXR5"/>
<keyword evidence="2" id="KW-1185">Reference proteome</keyword>
<dbReference type="Proteomes" id="UP000009011">
    <property type="component" value="Chromosome"/>
</dbReference>
<dbReference type="STRING" id="1191523.MROS_2127"/>
<sequence>MKITTNSFGNYSLNRINQNQQIHKAAQADKKPEITNAEKKFFANLYPEKTDEILKYEFYNAKGKVSGVTVGSLFDKRG</sequence>